<dbReference type="OrthoDB" id="1100107at2759"/>
<reference evidence="2 3" key="1">
    <citation type="journal article" date="2019" name="Plant Biotechnol. J.">
        <title>The red bayberry genome and genetic basis of sex determination.</title>
        <authorList>
            <person name="Jia H.M."/>
            <person name="Jia H.J."/>
            <person name="Cai Q.L."/>
            <person name="Wang Y."/>
            <person name="Zhao H.B."/>
            <person name="Yang W.F."/>
            <person name="Wang G.Y."/>
            <person name="Li Y.H."/>
            <person name="Zhan D.L."/>
            <person name="Shen Y.T."/>
            <person name="Niu Q.F."/>
            <person name="Chang L."/>
            <person name="Qiu J."/>
            <person name="Zhao L."/>
            <person name="Xie H.B."/>
            <person name="Fu W.Y."/>
            <person name="Jin J."/>
            <person name="Li X.W."/>
            <person name="Jiao Y."/>
            <person name="Zhou C.C."/>
            <person name="Tu T."/>
            <person name="Chai C.Y."/>
            <person name="Gao J.L."/>
            <person name="Fan L.J."/>
            <person name="van de Weg E."/>
            <person name="Wang J.Y."/>
            <person name="Gao Z.S."/>
        </authorList>
    </citation>
    <scope>NUCLEOTIDE SEQUENCE [LARGE SCALE GENOMIC DNA]</scope>
    <source>
        <tissue evidence="2">Leaves</tissue>
    </source>
</reference>
<accession>A0A6A1WMB6</accession>
<dbReference type="Pfam" id="PF13960">
    <property type="entry name" value="DUF4218"/>
    <property type="match status" value="1"/>
</dbReference>
<keyword evidence="3" id="KW-1185">Reference proteome</keyword>
<dbReference type="PANTHER" id="PTHR48258:SF12">
    <property type="entry name" value="TRANSPOSON PROTEIN, CACTA, EN_SPM SUB-CLASS"/>
    <property type="match status" value="1"/>
</dbReference>
<evidence type="ECO:0000313" key="2">
    <source>
        <dbReference type="EMBL" id="KAB1226465.1"/>
    </source>
</evidence>
<dbReference type="AlphaFoldDB" id="A0A6A1WMB6"/>
<gene>
    <name evidence="2" type="ORF">CJ030_MR1G014047</name>
</gene>
<feature type="domain" description="DUF4218" evidence="1">
    <location>
        <begin position="104"/>
        <end position="167"/>
    </location>
</feature>
<sequence>MGIRHDLHPKITDAGKVHLPGACYSMTREEKECFLKVIKNAKFPDGFASNISRCVKLQQRNIIGLKSHDCHILMQHLMPIAIQRSLPSMVCSPLISLSCFFREICSKTLRIEDLDRLEAQIPITLCQLERIFPPAFFTVMVHLVVHLVAECKMGGPVQLRWMYPIER</sequence>
<proteinExistence type="predicted"/>
<organism evidence="2 3">
    <name type="scientific">Morella rubra</name>
    <name type="common">Chinese bayberry</name>
    <dbReference type="NCBI Taxonomy" id="262757"/>
    <lineage>
        <taxon>Eukaryota</taxon>
        <taxon>Viridiplantae</taxon>
        <taxon>Streptophyta</taxon>
        <taxon>Embryophyta</taxon>
        <taxon>Tracheophyta</taxon>
        <taxon>Spermatophyta</taxon>
        <taxon>Magnoliopsida</taxon>
        <taxon>eudicotyledons</taxon>
        <taxon>Gunneridae</taxon>
        <taxon>Pentapetalae</taxon>
        <taxon>rosids</taxon>
        <taxon>fabids</taxon>
        <taxon>Fagales</taxon>
        <taxon>Myricaceae</taxon>
        <taxon>Morella</taxon>
    </lineage>
</organism>
<name>A0A6A1WMB6_9ROSI</name>
<dbReference type="EMBL" id="RXIC02000019">
    <property type="protein sequence ID" value="KAB1226465.1"/>
    <property type="molecule type" value="Genomic_DNA"/>
</dbReference>
<dbReference type="Proteomes" id="UP000516437">
    <property type="component" value="Chromosome 1"/>
</dbReference>
<evidence type="ECO:0000313" key="3">
    <source>
        <dbReference type="Proteomes" id="UP000516437"/>
    </source>
</evidence>
<dbReference type="InterPro" id="IPR025452">
    <property type="entry name" value="DUF4218"/>
</dbReference>
<dbReference type="PANTHER" id="PTHR48258">
    <property type="entry name" value="DUF4218 DOMAIN-CONTAINING PROTEIN-RELATED"/>
    <property type="match status" value="1"/>
</dbReference>
<comment type="caution">
    <text evidence="2">The sequence shown here is derived from an EMBL/GenBank/DDBJ whole genome shotgun (WGS) entry which is preliminary data.</text>
</comment>
<protein>
    <recommendedName>
        <fullName evidence="1">DUF4218 domain-containing protein</fullName>
    </recommendedName>
</protein>
<evidence type="ECO:0000259" key="1">
    <source>
        <dbReference type="Pfam" id="PF13960"/>
    </source>
</evidence>